<evidence type="ECO:0000256" key="1">
    <source>
        <dbReference type="SAM" id="MobiDB-lite"/>
    </source>
</evidence>
<reference evidence="2 3" key="1">
    <citation type="submission" date="2015-04" db="EMBL/GenBank/DDBJ databases">
        <title>The draft genome sequence of Roseovarius sp.R12b.</title>
        <authorList>
            <person name="Li G."/>
            <person name="Lai Q."/>
            <person name="Shao Z."/>
            <person name="Yan P."/>
        </authorList>
    </citation>
    <scope>NUCLEOTIDE SEQUENCE [LARGE SCALE GENOMIC DNA]</scope>
    <source>
        <strain evidence="2 3">R12B</strain>
    </source>
</reference>
<protein>
    <recommendedName>
        <fullName evidence="4">Zinc-binding protein</fullName>
    </recommendedName>
</protein>
<dbReference type="EMBL" id="LAXJ01000026">
    <property type="protein sequence ID" value="KRS10820.1"/>
    <property type="molecule type" value="Genomic_DNA"/>
</dbReference>
<dbReference type="STRING" id="1641875.XM53_18945"/>
<proteinExistence type="predicted"/>
<gene>
    <name evidence="2" type="ORF">XM53_18945</name>
</gene>
<dbReference type="Pfam" id="PF10986">
    <property type="entry name" value="ZrgA"/>
    <property type="match status" value="1"/>
</dbReference>
<evidence type="ECO:0008006" key="4">
    <source>
        <dbReference type="Google" id="ProtNLM"/>
    </source>
</evidence>
<organism evidence="2 3">
    <name type="scientific">Roseovarius atlanticus</name>
    <dbReference type="NCBI Taxonomy" id="1641875"/>
    <lineage>
        <taxon>Bacteria</taxon>
        <taxon>Pseudomonadati</taxon>
        <taxon>Pseudomonadota</taxon>
        <taxon>Alphaproteobacteria</taxon>
        <taxon>Rhodobacterales</taxon>
        <taxon>Roseobacteraceae</taxon>
        <taxon>Roseovarius</taxon>
    </lineage>
</organism>
<dbReference type="AlphaFoldDB" id="A0A0T5NPC5"/>
<dbReference type="Proteomes" id="UP000051295">
    <property type="component" value="Unassembled WGS sequence"/>
</dbReference>
<evidence type="ECO:0000313" key="3">
    <source>
        <dbReference type="Proteomes" id="UP000051295"/>
    </source>
</evidence>
<evidence type="ECO:0000313" key="2">
    <source>
        <dbReference type="EMBL" id="KRS10820.1"/>
    </source>
</evidence>
<comment type="caution">
    <text evidence="2">The sequence shown here is derived from an EMBL/GenBank/DDBJ whole genome shotgun (WGS) entry which is preliminary data.</text>
</comment>
<dbReference type="PATRIC" id="fig|1641875.4.peg.2320"/>
<dbReference type="InterPro" id="IPR021253">
    <property type="entry name" value="ZrgA-like"/>
</dbReference>
<name>A0A0T5NPC5_9RHOB</name>
<accession>A0A0T5NPC5</accession>
<keyword evidence="3" id="KW-1185">Reference proteome</keyword>
<feature type="region of interest" description="Disordered" evidence="1">
    <location>
        <begin position="106"/>
        <end position="138"/>
    </location>
</feature>
<dbReference type="OrthoDB" id="7346546at2"/>
<dbReference type="RefSeq" id="WP_057796206.1">
    <property type="nucleotide sequence ID" value="NZ_LAXJ01000026.1"/>
</dbReference>
<sequence length="200" mass="21744">MKPIYLALATTTLATPALAQDTRELDAHVHGVSTVEIAVEHGAIEINILSPGMDIVGFEHEASSAEDKEAVAAAIRQFLTPEEIVSLPEGAGCRLTEVLAHLHTGDHDDEHMHEGDDHTHDDDHAEGEEHDHEDHADEARHSEFHVTYGFACDDEDALTGVGFPFFEQFPNAEEIEVQYVTETGAGTAELTPDAAKVSFE</sequence>